<proteinExistence type="inferred from homology"/>
<dbReference type="AlphaFoldDB" id="A0A8S1C4C6"/>
<comment type="caution">
    <text evidence="8">The sequence shown here is derived from an EMBL/GenBank/DDBJ whole genome shotgun (WGS) entry which is preliminary data.</text>
</comment>
<keyword evidence="4 7" id="KW-0812">Transmembrane</keyword>
<evidence type="ECO:0000256" key="2">
    <source>
        <dbReference type="ARBA" id="ARBA00009328"/>
    </source>
</evidence>
<dbReference type="EMBL" id="CADEPI010000022">
    <property type="protein sequence ID" value="CAB3365761.1"/>
    <property type="molecule type" value="Genomic_DNA"/>
</dbReference>
<dbReference type="OrthoDB" id="1880105at2759"/>
<dbReference type="InterPro" id="IPR026686">
    <property type="entry name" value="UPF0708"/>
</dbReference>
<evidence type="ECO:0000256" key="3">
    <source>
        <dbReference type="ARBA" id="ARBA00014451"/>
    </source>
</evidence>
<reference evidence="8 9" key="1">
    <citation type="submission" date="2020-04" db="EMBL/GenBank/DDBJ databases">
        <authorList>
            <person name="Alioto T."/>
            <person name="Alioto T."/>
            <person name="Gomez Garrido J."/>
        </authorList>
    </citation>
    <scope>NUCLEOTIDE SEQUENCE [LARGE SCALE GENOMIC DNA]</scope>
</reference>
<evidence type="ECO:0000313" key="9">
    <source>
        <dbReference type="Proteomes" id="UP000494165"/>
    </source>
</evidence>
<gene>
    <name evidence="8" type="ORF">CLODIP_2_CD06569</name>
</gene>
<accession>A0A8S1C4C6</accession>
<evidence type="ECO:0000313" key="8">
    <source>
        <dbReference type="EMBL" id="CAB3365761.1"/>
    </source>
</evidence>
<sequence length="69" mass="8006">MRSSTLFRITNFELYTRPNKVVMALGLLGLTISVGYMAYMRSQYEQMGLYTAVDSEGQQTLMKRQSRWS</sequence>
<keyword evidence="9" id="KW-1185">Reference proteome</keyword>
<evidence type="ECO:0000256" key="4">
    <source>
        <dbReference type="ARBA" id="ARBA00022692"/>
    </source>
</evidence>
<dbReference type="Proteomes" id="UP000494165">
    <property type="component" value="Unassembled WGS sequence"/>
</dbReference>
<organism evidence="8 9">
    <name type="scientific">Cloeon dipterum</name>
    <dbReference type="NCBI Taxonomy" id="197152"/>
    <lineage>
        <taxon>Eukaryota</taxon>
        <taxon>Metazoa</taxon>
        <taxon>Ecdysozoa</taxon>
        <taxon>Arthropoda</taxon>
        <taxon>Hexapoda</taxon>
        <taxon>Insecta</taxon>
        <taxon>Pterygota</taxon>
        <taxon>Palaeoptera</taxon>
        <taxon>Ephemeroptera</taxon>
        <taxon>Pisciforma</taxon>
        <taxon>Baetidae</taxon>
        <taxon>Cloeon</taxon>
    </lineage>
</organism>
<dbReference type="Pfam" id="PF14937">
    <property type="entry name" value="DUF4500"/>
    <property type="match status" value="1"/>
</dbReference>
<keyword evidence="6 7" id="KW-0472">Membrane</keyword>
<keyword evidence="5 7" id="KW-1133">Transmembrane helix</keyword>
<feature type="transmembrane region" description="Helical" evidence="7">
    <location>
        <begin position="21"/>
        <end position="39"/>
    </location>
</feature>
<evidence type="ECO:0000256" key="5">
    <source>
        <dbReference type="ARBA" id="ARBA00022989"/>
    </source>
</evidence>
<dbReference type="PANTHER" id="PTHR14274:SF1">
    <property type="entry name" value="SMALL INTEGRAL MEMBRANE PROTEIN 8"/>
    <property type="match status" value="1"/>
</dbReference>
<comment type="subcellular location">
    <subcellularLocation>
        <location evidence="1">Membrane</location>
        <topology evidence="1">Single-pass membrane protein</topology>
    </subcellularLocation>
</comment>
<protein>
    <recommendedName>
        <fullName evidence="3">Small integral membrane protein 8</fullName>
    </recommendedName>
</protein>
<evidence type="ECO:0000256" key="6">
    <source>
        <dbReference type="ARBA" id="ARBA00023136"/>
    </source>
</evidence>
<dbReference type="GO" id="GO:0016020">
    <property type="term" value="C:membrane"/>
    <property type="evidence" value="ECO:0007669"/>
    <property type="project" value="UniProtKB-SubCell"/>
</dbReference>
<dbReference type="PANTHER" id="PTHR14274">
    <property type="entry name" value="SMALL INTEGRAL MEMBRANE PROTEIN 8"/>
    <property type="match status" value="1"/>
</dbReference>
<comment type="similarity">
    <text evidence="2">Belongs to the SMIM8 family.</text>
</comment>
<evidence type="ECO:0000256" key="1">
    <source>
        <dbReference type="ARBA" id="ARBA00004167"/>
    </source>
</evidence>
<name>A0A8S1C4C6_9INSE</name>
<evidence type="ECO:0000256" key="7">
    <source>
        <dbReference type="SAM" id="Phobius"/>
    </source>
</evidence>